<dbReference type="EMBL" id="UGQU01000002">
    <property type="protein sequence ID" value="STZ63010.1"/>
    <property type="molecule type" value="Genomic_DNA"/>
</dbReference>
<proteinExistence type="predicted"/>
<dbReference type="AlphaFoldDB" id="A0A378TSW2"/>
<evidence type="ECO:0000313" key="1">
    <source>
        <dbReference type="EMBL" id="STZ63010.1"/>
    </source>
</evidence>
<sequence>MIKQHAIVNLSYFWAGFWVNVISQHAIMVNYPQFAPILPFKKCFCRGVLSTPYKVSAININLLPHQQAIHTSELVCLCHKYS</sequence>
<reference evidence="1 2" key="1">
    <citation type="submission" date="2018-06" db="EMBL/GenBank/DDBJ databases">
        <authorList>
            <consortium name="Pathogen Informatics"/>
            <person name="Doyle S."/>
        </authorList>
    </citation>
    <scope>NUCLEOTIDE SEQUENCE [LARGE SCALE GENOMIC DNA]</scope>
    <source>
        <strain evidence="1 2">NCTC10359</strain>
    </source>
</reference>
<organism evidence="1 2">
    <name type="scientific">Moraxella lacunata</name>
    <dbReference type="NCBI Taxonomy" id="477"/>
    <lineage>
        <taxon>Bacteria</taxon>
        <taxon>Pseudomonadati</taxon>
        <taxon>Pseudomonadota</taxon>
        <taxon>Gammaproteobacteria</taxon>
        <taxon>Moraxellales</taxon>
        <taxon>Moraxellaceae</taxon>
        <taxon>Moraxella</taxon>
    </lineage>
</organism>
<gene>
    <name evidence="1" type="ORF">NCTC10359_01421</name>
</gene>
<accession>A0A378TSW2</accession>
<name>A0A378TSW2_MORLA</name>
<evidence type="ECO:0000313" key="2">
    <source>
        <dbReference type="Proteomes" id="UP000254437"/>
    </source>
</evidence>
<protein>
    <submittedName>
        <fullName evidence="1">Uncharacterized protein</fullName>
    </submittedName>
</protein>
<dbReference type="Proteomes" id="UP000254437">
    <property type="component" value="Unassembled WGS sequence"/>
</dbReference>